<organism evidence="7 8">
    <name type="scientific">Nocardioides jiangxiensis</name>
    <dbReference type="NCBI Taxonomy" id="3064524"/>
    <lineage>
        <taxon>Bacteria</taxon>
        <taxon>Bacillati</taxon>
        <taxon>Actinomycetota</taxon>
        <taxon>Actinomycetes</taxon>
        <taxon>Propionibacteriales</taxon>
        <taxon>Nocardioidaceae</taxon>
        <taxon>Nocardioides</taxon>
    </lineage>
</organism>
<dbReference type="InterPro" id="IPR052925">
    <property type="entry name" value="Phage_Integrase-like_Recomb"/>
</dbReference>
<evidence type="ECO:0008006" key="9">
    <source>
        <dbReference type="Google" id="ProtNLM"/>
    </source>
</evidence>
<sequence>MTPTYAQWPPNAQKPRSTLPRPGGDRAEPGSLASRIREARVRAFLTGETDEAQTELEALISKTAKLFSESISEETRKDYARRWRRFESWCEQKGFDPLDSPPEVVMIFLADHVGPEGSSLSTLRGYMAAINRIHVEAGLQPPGDDPAMTLFLRSMRKGVKPRDPQDEISALKIGPLREVCRYLDSIGPDPVEVRDRALFALHRAGLGDGEVVRLVWDDVRLTPKYASIYVRSLRSERSDRRARIDALEDPDICGVRALRAWRDLAGTTVPWVVTMTDKNGGREDREWESRDVFRIRKARLNSLGKAGDKAELDQAMRLLGSSRPDVLRDKALILLGFAGAFRRPDVLGFRWTDVTLVESGMVLRLRKSKTDRVGEGVDVGIPKGAAAITDPVAALIAWRDRMERQLGPDYLAEGGHIFTKVGRAGRIGTLPLTTTALSVMIRARMAEAGIEGRWSGRSLRRGFISTAADLGMRLEDIAKGSRHATLDSLILYISSDPWRDNPATQMGL</sequence>
<dbReference type="Proteomes" id="UP001233314">
    <property type="component" value="Unassembled WGS sequence"/>
</dbReference>
<evidence type="ECO:0000313" key="7">
    <source>
        <dbReference type="EMBL" id="MDO7868171.1"/>
    </source>
</evidence>
<feature type="domain" description="Tyr recombinase" evidence="5">
    <location>
        <begin position="302"/>
        <end position="505"/>
    </location>
</feature>
<evidence type="ECO:0000256" key="3">
    <source>
        <dbReference type="PROSITE-ProRule" id="PRU01248"/>
    </source>
</evidence>
<dbReference type="EMBL" id="JAUQTA010000001">
    <property type="protein sequence ID" value="MDO7868171.1"/>
    <property type="molecule type" value="Genomic_DNA"/>
</dbReference>
<evidence type="ECO:0000259" key="6">
    <source>
        <dbReference type="PROSITE" id="PS51900"/>
    </source>
</evidence>
<reference evidence="7 8" key="1">
    <citation type="submission" date="2023-07" db="EMBL/GenBank/DDBJ databases">
        <title>Nocardioides sp. nov WY-20 isolated from soil.</title>
        <authorList>
            <person name="Liu B."/>
            <person name="Wan Y."/>
        </authorList>
    </citation>
    <scope>NUCLEOTIDE SEQUENCE [LARGE SCALE GENOMIC DNA]</scope>
    <source>
        <strain evidence="7 8">WY-20</strain>
    </source>
</reference>
<feature type="domain" description="Core-binding (CB)" evidence="6">
    <location>
        <begin position="58"/>
        <end position="138"/>
    </location>
</feature>
<keyword evidence="2" id="KW-0233">DNA recombination</keyword>
<dbReference type="InterPro" id="IPR002104">
    <property type="entry name" value="Integrase_catalytic"/>
</dbReference>
<dbReference type="PANTHER" id="PTHR34605">
    <property type="entry name" value="PHAGE_INTEGRASE DOMAIN-CONTAINING PROTEIN"/>
    <property type="match status" value="1"/>
</dbReference>
<proteinExistence type="predicted"/>
<dbReference type="PROSITE" id="PS51898">
    <property type="entry name" value="TYR_RECOMBINASE"/>
    <property type="match status" value="1"/>
</dbReference>
<dbReference type="RefSeq" id="WP_305027548.1">
    <property type="nucleotide sequence ID" value="NZ_JAUQTA010000001.1"/>
</dbReference>
<protein>
    <recommendedName>
        <fullName evidence="9">Site-specific recombinase XerD</fullName>
    </recommendedName>
</protein>
<dbReference type="InterPro" id="IPR011010">
    <property type="entry name" value="DNA_brk_join_enz"/>
</dbReference>
<dbReference type="Gene3D" id="1.10.150.130">
    <property type="match status" value="1"/>
</dbReference>
<dbReference type="SUPFAM" id="SSF47823">
    <property type="entry name" value="lambda integrase-like, N-terminal domain"/>
    <property type="match status" value="1"/>
</dbReference>
<name>A0ABT9B4D2_9ACTN</name>
<evidence type="ECO:0000256" key="2">
    <source>
        <dbReference type="ARBA" id="ARBA00023172"/>
    </source>
</evidence>
<evidence type="ECO:0000256" key="4">
    <source>
        <dbReference type="SAM" id="MobiDB-lite"/>
    </source>
</evidence>
<keyword evidence="1 3" id="KW-0238">DNA-binding</keyword>
<dbReference type="InterPro" id="IPR010998">
    <property type="entry name" value="Integrase_recombinase_N"/>
</dbReference>
<dbReference type="PROSITE" id="PS51900">
    <property type="entry name" value="CB"/>
    <property type="match status" value="1"/>
</dbReference>
<dbReference type="SUPFAM" id="SSF56349">
    <property type="entry name" value="DNA breaking-rejoining enzymes"/>
    <property type="match status" value="2"/>
</dbReference>
<evidence type="ECO:0000313" key="8">
    <source>
        <dbReference type="Proteomes" id="UP001233314"/>
    </source>
</evidence>
<gene>
    <name evidence="7" type="ORF">Q5722_07290</name>
</gene>
<accession>A0ABT9B4D2</accession>
<dbReference type="InterPro" id="IPR044068">
    <property type="entry name" value="CB"/>
</dbReference>
<keyword evidence="8" id="KW-1185">Reference proteome</keyword>
<feature type="region of interest" description="Disordered" evidence="4">
    <location>
        <begin position="1"/>
        <end position="31"/>
    </location>
</feature>
<dbReference type="PANTHER" id="PTHR34605:SF4">
    <property type="entry name" value="DNA ADENINE METHYLTRANSFERASE"/>
    <property type="match status" value="1"/>
</dbReference>
<evidence type="ECO:0000259" key="5">
    <source>
        <dbReference type="PROSITE" id="PS51898"/>
    </source>
</evidence>
<comment type="caution">
    <text evidence="7">The sequence shown here is derived from an EMBL/GenBank/DDBJ whole genome shotgun (WGS) entry which is preliminary data.</text>
</comment>
<evidence type="ECO:0000256" key="1">
    <source>
        <dbReference type="ARBA" id="ARBA00023125"/>
    </source>
</evidence>
<dbReference type="InterPro" id="IPR013762">
    <property type="entry name" value="Integrase-like_cat_sf"/>
</dbReference>
<dbReference type="Gene3D" id="1.10.443.10">
    <property type="entry name" value="Intergrase catalytic core"/>
    <property type="match status" value="2"/>
</dbReference>